<comment type="caution">
    <text evidence="2">The sequence shown here is derived from an EMBL/GenBank/DDBJ whole genome shotgun (WGS) entry which is preliminary data.</text>
</comment>
<keyword evidence="3" id="KW-1185">Reference proteome</keyword>
<name>A0A9Q3Q486_9BASI</name>
<dbReference type="Proteomes" id="UP000765509">
    <property type="component" value="Unassembled WGS sequence"/>
</dbReference>
<reference evidence="2" key="1">
    <citation type="submission" date="2021-03" db="EMBL/GenBank/DDBJ databases">
        <title>Draft genome sequence of rust myrtle Austropuccinia psidii MF-1, a brazilian biotype.</title>
        <authorList>
            <person name="Quecine M.C."/>
            <person name="Pachon D.M.R."/>
            <person name="Bonatelli M.L."/>
            <person name="Correr F.H."/>
            <person name="Franceschini L.M."/>
            <person name="Leite T.F."/>
            <person name="Margarido G.R.A."/>
            <person name="Almeida C.A."/>
            <person name="Ferrarezi J.A."/>
            <person name="Labate C.A."/>
        </authorList>
    </citation>
    <scope>NUCLEOTIDE SEQUENCE</scope>
    <source>
        <strain evidence="2">MF-1</strain>
    </source>
</reference>
<dbReference type="EMBL" id="AVOT02119281">
    <property type="protein sequence ID" value="MBW0584868.1"/>
    <property type="molecule type" value="Genomic_DNA"/>
</dbReference>
<feature type="compositionally biased region" description="Polar residues" evidence="1">
    <location>
        <begin position="51"/>
        <end position="61"/>
    </location>
</feature>
<accession>A0A9Q3Q486</accession>
<evidence type="ECO:0000256" key="1">
    <source>
        <dbReference type="SAM" id="MobiDB-lite"/>
    </source>
</evidence>
<sequence length="120" mass="13461">MQDSLLSQTSKTGKRRQSIPNTPGNSPSESTLPRHIRPEESPILPTPGPRATSTPETNPIVNNIPRRAFVSTPNNPSPLQQQVLKQERPVVKIKVKDYNLNFNGEEVEKFIKNVERIAQI</sequence>
<feature type="region of interest" description="Disordered" evidence="1">
    <location>
        <begin position="1"/>
        <end position="62"/>
    </location>
</feature>
<proteinExistence type="predicted"/>
<dbReference type="AlphaFoldDB" id="A0A9Q3Q486"/>
<organism evidence="2 3">
    <name type="scientific">Austropuccinia psidii MF-1</name>
    <dbReference type="NCBI Taxonomy" id="1389203"/>
    <lineage>
        <taxon>Eukaryota</taxon>
        <taxon>Fungi</taxon>
        <taxon>Dikarya</taxon>
        <taxon>Basidiomycota</taxon>
        <taxon>Pucciniomycotina</taxon>
        <taxon>Pucciniomycetes</taxon>
        <taxon>Pucciniales</taxon>
        <taxon>Sphaerophragmiaceae</taxon>
        <taxon>Austropuccinia</taxon>
    </lineage>
</organism>
<gene>
    <name evidence="2" type="ORF">O181_124583</name>
</gene>
<feature type="compositionally biased region" description="Polar residues" evidence="1">
    <location>
        <begin position="1"/>
        <end position="11"/>
    </location>
</feature>
<evidence type="ECO:0000313" key="2">
    <source>
        <dbReference type="EMBL" id="MBW0584868.1"/>
    </source>
</evidence>
<evidence type="ECO:0000313" key="3">
    <source>
        <dbReference type="Proteomes" id="UP000765509"/>
    </source>
</evidence>
<feature type="compositionally biased region" description="Polar residues" evidence="1">
    <location>
        <begin position="18"/>
        <end position="31"/>
    </location>
</feature>
<protein>
    <submittedName>
        <fullName evidence="2">Uncharacterized protein</fullName>
    </submittedName>
</protein>